<sequence length="48" mass="5243">MQNEVAKVEILEVKADEQAVSQALSIEELETRLEMVATSCSRCCASAK</sequence>
<organism evidence="1 2">
    <name type="scientific">Rugamonas fusca</name>
    <dbReference type="NCBI Taxonomy" id="2758568"/>
    <lineage>
        <taxon>Bacteria</taxon>
        <taxon>Pseudomonadati</taxon>
        <taxon>Pseudomonadota</taxon>
        <taxon>Betaproteobacteria</taxon>
        <taxon>Burkholderiales</taxon>
        <taxon>Oxalobacteraceae</taxon>
        <taxon>Telluria group</taxon>
        <taxon>Rugamonas</taxon>
    </lineage>
</organism>
<accession>A0A7W2I7J2</accession>
<reference evidence="1 2" key="1">
    <citation type="submission" date="2020-07" db="EMBL/GenBank/DDBJ databases">
        <title>Novel species isolated from subtropical streams in China.</title>
        <authorList>
            <person name="Lu H."/>
        </authorList>
    </citation>
    <scope>NUCLEOTIDE SEQUENCE [LARGE SCALE GENOMIC DNA]</scope>
    <source>
        <strain evidence="1 2">FT3S</strain>
    </source>
</reference>
<protein>
    <submittedName>
        <fullName evidence="1">Uncharacterized protein</fullName>
    </submittedName>
</protein>
<dbReference type="RefSeq" id="WP_182218768.1">
    <property type="nucleotide sequence ID" value="NZ_JACEZS010000011.1"/>
</dbReference>
<evidence type="ECO:0000313" key="2">
    <source>
        <dbReference type="Proteomes" id="UP000566711"/>
    </source>
</evidence>
<dbReference type="Proteomes" id="UP000566711">
    <property type="component" value="Unassembled WGS sequence"/>
</dbReference>
<proteinExistence type="predicted"/>
<keyword evidence="2" id="KW-1185">Reference proteome</keyword>
<dbReference type="EMBL" id="JACEZS010000011">
    <property type="protein sequence ID" value="MBA5606561.1"/>
    <property type="molecule type" value="Genomic_DNA"/>
</dbReference>
<dbReference type="AlphaFoldDB" id="A0A7W2I7J2"/>
<name>A0A7W2I7J2_9BURK</name>
<evidence type="ECO:0000313" key="1">
    <source>
        <dbReference type="EMBL" id="MBA5606561.1"/>
    </source>
</evidence>
<gene>
    <name evidence="1" type="ORF">H3H36_14485</name>
</gene>
<comment type="caution">
    <text evidence="1">The sequence shown here is derived from an EMBL/GenBank/DDBJ whole genome shotgun (WGS) entry which is preliminary data.</text>
</comment>